<keyword evidence="1" id="KW-0812">Transmembrane</keyword>
<organism evidence="2 3">
    <name type="scientific">Ureibacillus acetophenoni</name>
    <dbReference type="NCBI Taxonomy" id="614649"/>
    <lineage>
        <taxon>Bacteria</taxon>
        <taxon>Bacillati</taxon>
        <taxon>Bacillota</taxon>
        <taxon>Bacilli</taxon>
        <taxon>Bacillales</taxon>
        <taxon>Caryophanaceae</taxon>
        <taxon>Ureibacillus</taxon>
    </lineage>
</organism>
<feature type="transmembrane region" description="Helical" evidence="1">
    <location>
        <begin position="265"/>
        <end position="282"/>
    </location>
</feature>
<gene>
    <name evidence="2" type="ORF">SAMN05877842_102401</name>
</gene>
<keyword evidence="1" id="KW-1133">Transmembrane helix</keyword>
<keyword evidence="1" id="KW-0472">Membrane</keyword>
<proteinExistence type="predicted"/>
<protein>
    <recommendedName>
        <fullName evidence="4">Peptide zinc metalloprotease protein</fullName>
    </recommendedName>
</protein>
<feature type="transmembrane region" description="Helical" evidence="1">
    <location>
        <begin position="237"/>
        <end position="259"/>
    </location>
</feature>
<evidence type="ECO:0000313" key="3">
    <source>
        <dbReference type="Proteomes" id="UP000219252"/>
    </source>
</evidence>
<dbReference type="AlphaFoldDB" id="A0A285U865"/>
<accession>A0A285U865</accession>
<sequence length="413" mass="47932">MLALQHPIFISRGGLTLKVSLQSKITLYPLSIQKDKKNYIVEEPISGDFFEMPQISVDAIQRLEKGEDLADVEKAIKESYPDEEVDIIEFVEQLVELGLVQAVDGEPINREIERANSRSRAGGFEWIPSWVGRLFFNRMMGKVYLLLLVLNIFIFVLNPELFPHYMDIFLFDSMVMNMLIYLLISLALIIIHEFGHILAIRSYDLPAKLSIGNRLIFIVFETDLTSAWKLDPKKRNILYLAGMSIEQIIVFVSLGLMLVFPDANFVGILSIIVLDIFIKTMYQCCFYMKTDVYYVVENVTGCYNLMESGTEYLRSIFKKQRVSWNEKQKIFQDNLNVIRMYSVFYIVGVFLTLLLATIYFLPQLYYAYTTIFSKIQNPHNSAAFWDAVAFLVQTIFIIGLLIYLMRKRRLDDK</sequence>
<feature type="transmembrane region" description="Helical" evidence="1">
    <location>
        <begin position="382"/>
        <end position="404"/>
    </location>
</feature>
<evidence type="ECO:0008006" key="4">
    <source>
        <dbReference type="Google" id="ProtNLM"/>
    </source>
</evidence>
<feature type="transmembrane region" description="Helical" evidence="1">
    <location>
        <begin position="143"/>
        <end position="162"/>
    </location>
</feature>
<feature type="transmembrane region" description="Helical" evidence="1">
    <location>
        <begin position="343"/>
        <end position="362"/>
    </location>
</feature>
<name>A0A285U865_9BACL</name>
<reference evidence="3" key="1">
    <citation type="submission" date="2017-08" db="EMBL/GenBank/DDBJ databases">
        <authorList>
            <person name="Varghese N."/>
            <person name="Submissions S."/>
        </authorList>
    </citation>
    <scope>NUCLEOTIDE SEQUENCE [LARGE SCALE GENOMIC DNA]</scope>
    <source>
        <strain evidence="3">JC23</strain>
    </source>
</reference>
<feature type="transmembrane region" description="Helical" evidence="1">
    <location>
        <begin position="168"/>
        <end position="191"/>
    </location>
</feature>
<evidence type="ECO:0000256" key="1">
    <source>
        <dbReference type="SAM" id="Phobius"/>
    </source>
</evidence>
<dbReference type="Proteomes" id="UP000219252">
    <property type="component" value="Unassembled WGS sequence"/>
</dbReference>
<dbReference type="EMBL" id="OBQC01000002">
    <property type="protein sequence ID" value="SOC36481.1"/>
    <property type="molecule type" value="Genomic_DNA"/>
</dbReference>
<evidence type="ECO:0000313" key="2">
    <source>
        <dbReference type="EMBL" id="SOC36481.1"/>
    </source>
</evidence>
<keyword evidence="3" id="KW-1185">Reference proteome</keyword>